<dbReference type="Pfam" id="PF09297">
    <property type="entry name" value="Zn_ribbon_NUD"/>
    <property type="match status" value="1"/>
</dbReference>
<dbReference type="PROSITE" id="PS51462">
    <property type="entry name" value="NUDIX"/>
    <property type="match status" value="1"/>
</dbReference>
<comment type="caution">
    <text evidence="8">The sequence shown here is derived from an EMBL/GenBank/DDBJ whole genome shotgun (WGS) entry which is preliminary data.</text>
</comment>
<dbReference type="InterPro" id="IPR049734">
    <property type="entry name" value="NudC-like_C"/>
</dbReference>
<keyword evidence="4" id="KW-0378">Hydrolase</keyword>
<dbReference type="SUPFAM" id="SSF55811">
    <property type="entry name" value="Nudix"/>
    <property type="match status" value="2"/>
</dbReference>
<dbReference type="InterPro" id="IPR015375">
    <property type="entry name" value="NADH_PPase-like_N"/>
</dbReference>
<evidence type="ECO:0000256" key="3">
    <source>
        <dbReference type="ARBA" id="ARBA00022723"/>
    </source>
</evidence>
<protein>
    <recommendedName>
        <fullName evidence="2">NAD(+) diphosphatase</fullName>
        <ecNumber evidence="2">3.6.1.22</ecNumber>
    </recommendedName>
</protein>
<sequence length="270" mass="30081">MLPQNFFPAVTPATDLPTPACWFVFCQDKLLVCDTNTRIPVWTHLAQSGLLPIRQHYLGCLDKFPCYSVSVAAPAQTPTGMTFQSLRALISDLSDELFALAGLALQVINWDRNHQFCGRCGATMKLSEHQRAKHCQACGLVNYPRITPAMIVLITRGQELLLSRARHGKKYSVQAGFVEVGETLEETVKREIREELAIDVKNIRYFGSQAWPFPNSLMIAFTAEYAGGKIKVNQAELDEAGWYQADNLPPLPPSKSIARHMIDSFLASLV</sequence>
<evidence type="ECO:0000256" key="1">
    <source>
        <dbReference type="ARBA" id="ARBA00001946"/>
    </source>
</evidence>
<evidence type="ECO:0000256" key="5">
    <source>
        <dbReference type="ARBA" id="ARBA00022842"/>
    </source>
</evidence>
<keyword evidence="5" id="KW-0460">Magnesium</keyword>
<dbReference type="Pfam" id="PF00293">
    <property type="entry name" value="NUDIX"/>
    <property type="match status" value="1"/>
</dbReference>
<accession>A0A176RT11</accession>
<dbReference type="CDD" id="cd03429">
    <property type="entry name" value="NUDIX_NADH_pyrophosphatase_Nudt13"/>
    <property type="match status" value="1"/>
</dbReference>
<name>A0A176RT11_9GAMM</name>
<evidence type="ECO:0000256" key="2">
    <source>
        <dbReference type="ARBA" id="ARBA00012381"/>
    </source>
</evidence>
<feature type="domain" description="Nudix hydrolase" evidence="7">
    <location>
        <begin position="144"/>
        <end position="266"/>
    </location>
</feature>
<dbReference type="EC" id="3.6.1.22" evidence="2"/>
<dbReference type="InterPro" id="IPR015376">
    <property type="entry name" value="Znr_NADH_PPase"/>
</dbReference>
<reference evidence="8 9" key="1">
    <citation type="submission" date="2016-05" db="EMBL/GenBank/DDBJ databases">
        <title>Single-cell genome of chain-forming Candidatus Thiomargarita nelsonii and comparison to other large sulfur-oxidizing bacteria.</title>
        <authorList>
            <person name="Winkel M."/>
            <person name="Salman V."/>
            <person name="Woyke T."/>
            <person name="Schulz-Vogt H."/>
            <person name="Richter M."/>
            <person name="Flood B."/>
            <person name="Bailey J."/>
            <person name="Amann R."/>
            <person name="Mussmann M."/>
        </authorList>
    </citation>
    <scope>NUCLEOTIDE SEQUENCE [LARGE SCALE GENOMIC DNA]</scope>
    <source>
        <strain evidence="8 9">THI036</strain>
    </source>
</reference>
<dbReference type="Gene3D" id="3.90.79.10">
    <property type="entry name" value="Nucleoside Triphosphate Pyrophosphohydrolase"/>
    <property type="match status" value="1"/>
</dbReference>
<dbReference type="InterPro" id="IPR000086">
    <property type="entry name" value="NUDIX_hydrolase_dom"/>
</dbReference>
<evidence type="ECO:0000256" key="4">
    <source>
        <dbReference type="ARBA" id="ARBA00022801"/>
    </source>
</evidence>
<dbReference type="Gene3D" id="3.90.79.20">
    <property type="match status" value="1"/>
</dbReference>
<dbReference type="PANTHER" id="PTHR11383:SF3">
    <property type="entry name" value="NAD(P)H PYROPHOSPHATASE NUDT13, MITOCHONDRIAL"/>
    <property type="match status" value="1"/>
</dbReference>
<dbReference type="InterPro" id="IPR015797">
    <property type="entry name" value="NUDIX_hydrolase-like_dom_sf"/>
</dbReference>
<dbReference type="AlphaFoldDB" id="A0A176RT11"/>
<evidence type="ECO:0000256" key="6">
    <source>
        <dbReference type="ARBA" id="ARBA00023027"/>
    </source>
</evidence>
<organism evidence="8 9">
    <name type="scientific">Candidatus Thiomargarita nelsonii</name>
    <dbReference type="NCBI Taxonomy" id="1003181"/>
    <lineage>
        <taxon>Bacteria</taxon>
        <taxon>Pseudomonadati</taxon>
        <taxon>Pseudomonadota</taxon>
        <taxon>Gammaproteobacteria</taxon>
        <taxon>Thiotrichales</taxon>
        <taxon>Thiotrichaceae</taxon>
        <taxon>Thiomargarita</taxon>
    </lineage>
</organism>
<keyword evidence="6" id="KW-0520">NAD</keyword>
<dbReference type="GO" id="GO:0046872">
    <property type="term" value="F:metal ion binding"/>
    <property type="evidence" value="ECO:0007669"/>
    <property type="project" value="UniProtKB-KW"/>
</dbReference>
<comment type="cofactor">
    <cofactor evidence="1">
        <name>Mg(2+)</name>
        <dbReference type="ChEBI" id="CHEBI:18420"/>
    </cofactor>
</comment>
<proteinExistence type="predicted"/>
<evidence type="ECO:0000259" key="7">
    <source>
        <dbReference type="PROSITE" id="PS51462"/>
    </source>
</evidence>
<gene>
    <name evidence="8" type="ORF">THIOM_005550</name>
</gene>
<dbReference type="Proteomes" id="UP000076962">
    <property type="component" value="Unassembled WGS sequence"/>
</dbReference>
<dbReference type="Pfam" id="PF09296">
    <property type="entry name" value="NUDIX-like"/>
    <property type="match status" value="1"/>
</dbReference>
<dbReference type="PATRIC" id="fig|1003181.4.peg.7374"/>
<dbReference type="PANTHER" id="PTHR11383">
    <property type="entry name" value="NUCLEOSIDE DIPHOSPHATE-LINKED MOIETY X MOTIF 13"/>
    <property type="match status" value="1"/>
</dbReference>
<evidence type="ECO:0000313" key="8">
    <source>
        <dbReference type="EMBL" id="OAD18846.1"/>
    </source>
</evidence>
<dbReference type="NCBIfam" id="NF001299">
    <property type="entry name" value="PRK00241.1"/>
    <property type="match status" value="1"/>
</dbReference>
<dbReference type="GO" id="GO:0016787">
    <property type="term" value="F:hydrolase activity"/>
    <property type="evidence" value="ECO:0007669"/>
    <property type="project" value="UniProtKB-KW"/>
</dbReference>
<dbReference type="EMBL" id="LUTY01003065">
    <property type="protein sequence ID" value="OAD18846.1"/>
    <property type="molecule type" value="Genomic_DNA"/>
</dbReference>
<evidence type="ECO:0000313" key="9">
    <source>
        <dbReference type="Proteomes" id="UP000076962"/>
    </source>
</evidence>
<keyword evidence="9" id="KW-1185">Reference proteome</keyword>
<keyword evidence="3" id="KW-0479">Metal-binding</keyword>